<dbReference type="InterPro" id="IPR029039">
    <property type="entry name" value="Flavoprotein-like_sf"/>
</dbReference>
<dbReference type="GO" id="GO:0016491">
    <property type="term" value="F:oxidoreductase activity"/>
    <property type="evidence" value="ECO:0007669"/>
    <property type="project" value="InterPro"/>
</dbReference>
<dbReference type="Pfam" id="PF03358">
    <property type="entry name" value="FMN_red"/>
    <property type="match status" value="1"/>
</dbReference>
<comment type="caution">
    <text evidence="4">The sequence shown here is derived from an EMBL/GenBank/DDBJ whole genome shotgun (WGS) entry which is preliminary data.</text>
</comment>
<evidence type="ECO:0000256" key="2">
    <source>
        <dbReference type="ARBA" id="ARBA00022643"/>
    </source>
</evidence>
<dbReference type="PANTHER" id="PTHR43278:SF2">
    <property type="entry name" value="IRON-SULFUR FLAVOPROTEIN"/>
    <property type="match status" value="1"/>
</dbReference>
<dbReference type="Gene3D" id="3.40.50.360">
    <property type="match status" value="1"/>
</dbReference>
<organism evidence="4">
    <name type="scientific">bioreactor metagenome</name>
    <dbReference type="NCBI Taxonomy" id="1076179"/>
    <lineage>
        <taxon>unclassified sequences</taxon>
        <taxon>metagenomes</taxon>
        <taxon>ecological metagenomes</taxon>
    </lineage>
</organism>
<gene>
    <name evidence="4" type="ORF">SDC9_81161</name>
</gene>
<dbReference type="EMBL" id="VSSQ01007016">
    <property type="protein sequence ID" value="MPM34575.1"/>
    <property type="molecule type" value="Genomic_DNA"/>
</dbReference>
<feature type="domain" description="NADPH-dependent FMN reductase-like" evidence="3">
    <location>
        <begin position="3"/>
        <end position="109"/>
    </location>
</feature>
<evidence type="ECO:0000313" key="4">
    <source>
        <dbReference type="EMBL" id="MPM34575.1"/>
    </source>
</evidence>
<evidence type="ECO:0000256" key="1">
    <source>
        <dbReference type="ARBA" id="ARBA00022630"/>
    </source>
</evidence>
<protein>
    <recommendedName>
        <fullName evidence="3">NADPH-dependent FMN reductase-like domain-containing protein</fullName>
    </recommendedName>
</protein>
<name>A0A644Z105_9ZZZZ</name>
<keyword evidence="1" id="KW-0285">Flavoprotein</keyword>
<dbReference type="InterPro" id="IPR051796">
    <property type="entry name" value="ISF_SsuE-like"/>
</dbReference>
<proteinExistence type="predicted"/>
<sequence length="184" mass="21224">MNKLVAFVGSPRKNGNIDTIVQEVIKGAKENNIETKIYYLNDMNIRPCQSCLYCREHDNCPLKDDMQIVYEDLKTANYLILSSPVYIHQISGLLKNLLDRFYPLTNKKHKPRFGIKKAIFIYSQAAPIPLIFNRYFRYTEKSLKAMGIVPIKRIKLMGAFTKDSIKDKPKILNKAHKIGKSLTN</sequence>
<dbReference type="PANTHER" id="PTHR43278">
    <property type="entry name" value="NAD(P)H-DEPENDENT FMN-CONTAINING OXIDOREDUCTASE YWQN-RELATED"/>
    <property type="match status" value="1"/>
</dbReference>
<keyword evidence="2" id="KW-0288">FMN</keyword>
<dbReference type="AlphaFoldDB" id="A0A644Z105"/>
<reference evidence="4" key="1">
    <citation type="submission" date="2019-08" db="EMBL/GenBank/DDBJ databases">
        <authorList>
            <person name="Kucharzyk K."/>
            <person name="Murdoch R.W."/>
            <person name="Higgins S."/>
            <person name="Loffler F."/>
        </authorList>
    </citation>
    <scope>NUCLEOTIDE SEQUENCE</scope>
</reference>
<dbReference type="SUPFAM" id="SSF52218">
    <property type="entry name" value="Flavoproteins"/>
    <property type="match status" value="1"/>
</dbReference>
<evidence type="ECO:0000259" key="3">
    <source>
        <dbReference type="Pfam" id="PF03358"/>
    </source>
</evidence>
<accession>A0A644Z105</accession>
<dbReference type="InterPro" id="IPR005025">
    <property type="entry name" value="FMN_Rdtase-like_dom"/>
</dbReference>